<organism evidence="1 3">
    <name type="scientific">Parascaris univalens</name>
    <name type="common">Nematode worm</name>
    <dbReference type="NCBI Taxonomy" id="6257"/>
    <lineage>
        <taxon>Eukaryota</taxon>
        <taxon>Metazoa</taxon>
        <taxon>Ecdysozoa</taxon>
        <taxon>Nematoda</taxon>
        <taxon>Chromadorea</taxon>
        <taxon>Rhabditida</taxon>
        <taxon>Spirurina</taxon>
        <taxon>Ascaridomorpha</taxon>
        <taxon>Ascaridoidea</taxon>
        <taxon>Ascarididae</taxon>
        <taxon>Parascaris</taxon>
    </lineage>
</organism>
<evidence type="ECO:0000313" key="2">
    <source>
        <dbReference type="WBParaSite" id="PgB13_g029_t01"/>
    </source>
</evidence>
<protein>
    <submittedName>
        <fullName evidence="2 3">Borealin N-terminal domain-containing protein</fullName>
    </submittedName>
</protein>
<dbReference type="WBParaSite" id="PgB13_g029_t02">
    <property type="protein sequence ID" value="PgB13_g029_t02"/>
    <property type="gene ID" value="PgB13_g029"/>
</dbReference>
<sequence>MSKAQTSDKDTSLKSRIDEWNTRFTHECEQRLRVLREPLDQNGGLSRYLFELYDKEISKLPSIILDMKLSDFIAKVEQDKPAETPMMSRCFSGLRVENKENVVTGGHCLRNTRARGGREQKSVVNNPTASVPIATTARRPPKNGRLLVANTPMGQMHLPPMITPKVRDGADLKCRALKPEEVAFSVTGTPVLAANATDSDAQHIAQMLQVDESQLTPETRGVVQGLKTVIRKMHGNA</sequence>
<keyword evidence="1" id="KW-1185">Reference proteome</keyword>
<dbReference type="Proteomes" id="UP000887569">
    <property type="component" value="Unplaced"/>
</dbReference>
<dbReference type="WBParaSite" id="PgB13_g029_t01">
    <property type="protein sequence ID" value="PgB13_g029_t01"/>
    <property type="gene ID" value="PgB13_g029"/>
</dbReference>
<evidence type="ECO:0000313" key="1">
    <source>
        <dbReference type="Proteomes" id="UP000887569"/>
    </source>
</evidence>
<reference evidence="2 3" key="1">
    <citation type="submission" date="2022-11" db="UniProtKB">
        <authorList>
            <consortium name="WormBaseParasite"/>
        </authorList>
    </citation>
    <scope>IDENTIFICATION</scope>
</reference>
<name>A0A914ZPX8_PARUN</name>
<dbReference type="AlphaFoldDB" id="A0A914ZPX8"/>
<evidence type="ECO:0000313" key="3">
    <source>
        <dbReference type="WBParaSite" id="PgB13_g029_t02"/>
    </source>
</evidence>
<proteinExistence type="predicted"/>
<accession>A0A914ZPX8</accession>